<name>A0A559KJA1_9MOLU</name>
<dbReference type="AlphaFoldDB" id="A0A559KJA1"/>
<dbReference type="RefSeq" id="WP_320410543.1">
    <property type="nucleotide sequence ID" value="NZ_VIAE01000006.1"/>
</dbReference>
<dbReference type="Proteomes" id="UP000320078">
    <property type="component" value="Unassembled WGS sequence"/>
</dbReference>
<reference evidence="1 2" key="1">
    <citation type="submission" date="2019-06" db="EMBL/GenBank/DDBJ databases">
        <title>Draft Genome Sequence of Candidatus Phytoplasma pini-Related Strain MDPP: A Resource for Comparative Genomics of Gymnosperm-infecting Phytoplasmas.</title>
        <authorList>
            <person name="Cai W."/>
            <person name="Costanzo S."/>
            <person name="Shao J."/>
            <person name="Zhao Y."/>
            <person name="Davis R."/>
        </authorList>
    </citation>
    <scope>NUCLEOTIDE SEQUENCE [LARGE SCALE GENOMIC DNA]</scope>
    <source>
        <strain evidence="1 2">MDPP</strain>
    </source>
</reference>
<accession>A0A559KJA1</accession>
<comment type="caution">
    <text evidence="1">The sequence shown here is derived from an EMBL/GenBank/DDBJ whole genome shotgun (WGS) entry which is preliminary data.</text>
</comment>
<gene>
    <name evidence="1" type="ORF">MDPP_00274</name>
</gene>
<sequence>MMAWHNETYLIGERIKVQNRKDIGVVTRIDFKNGCIYVLFKRTEEKRMEEVVYRYPEDLNNNILKPLVLNKKLS</sequence>
<keyword evidence="2" id="KW-1185">Reference proteome</keyword>
<proteinExistence type="predicted"/>
<organism evidence="1 2">
    <name type="scientific">Candidatus Phytoplasma pini</name>
    <dbReference type="NCBI Taxonomy" id="267362"/>
    <lineage>
        <taxon>Bacteria</taxon>
        <taxon>Bacillati</taxon>
        <taxon>Mycoplasmatota</taxon>
        <taxon>Mollicutes</taxon>
        <taxon>Acholeplasmatales</taxon>
        <taxon>Acholeplasmataceae</taxon>
        <taxon>Candidatus Phytoplasma</taxon>
    </lineage>
</organism>
<protein>
    <submittedName>
        <fullName evidence="1">Uncharacterized protein</fullName>
    </submittedName>
</protein>
<evidence type="ECO:0000313" key="2">
    <source>
        <dbReference type="Proteomes" id="UP000320078"/>
    </source>
</evidence>
<dbReference type="EMBL" id="VIAE01000006">
    <property type="protein sequence ID" value="TVY12206.1"/>
    <property type="molecule type" value="Genomic_DNA"/>
</dbReference>
<evidence type="ECO:0000313" key="1">
    <source>
        <dbReference type="EMBL" id="TVY12206.1"/>
    </source>
</evidence>